<dbReference type="EC" id="4.1.1.86" evidence="9"/>
<name>A0A7W9GQ93_9ACTN</name>
<keyword evidence="4 6" id="KW-0663">Pyridoxal phosphate</keyword>
<keyword evidence="5 7" id="KW-0456">Lyase</keyword>
<dbReference type="InterPro" id="IPR010977">
    <property type="entry name" value="Aromatic_deC"/>
</dbReference>
<comment type="cofactor">
    <cofactor evidence="1 6 7">
        <name>pyridoxal 5'-phosphate</name>
        <dbReference type="ChEBI" id="CHEBI:597326"/>
    </cofactor>
</comment>
<evidence type="ECO:0000256" key="4">
    <source>
        <dbReference type="ARBA" id="ARBA00022898"/>
    </source>
</evidence>
<dbReference type="AlphaFoldDB" id="A0A7W9GQ93"/>
<evidence type="ECO:0000256" key="2">
    <source>
        <dbReference type="ARBA" id="ARBA00009533"/>
    </source>
</evidence>
<gene>
    <name evidence="9" type="ORF">HD601_002331</name>
</gene>
<feature type="region of interest" description="Disordered" evidence="8">
    <location>
        <begin position="484"/>
        <end position="525"/>
    </location>
</feature>
<dbReference type="PRINTS" id="PR00800">
    <property type="entry name" value="YHDCRBOXLASE"/>
</dbReference>
<dbReference type="InterPro" id="IPR015424">
    <property type="entry name" value="PyrdxlP-dep_Trfase"/>
</dbReference>
<evidence type="ECO:0000256" key="5">
    <source>
        <dbReference type="ARBA" id="ARBA00023239"/>
    </source>
</evidence>
<sequence length="525" mass="54692">MSAPLFLDGSPAAHEALRAAVAEVLDVLAATHPAGNHSPFPSVGPARLRETASAIEPLPDDGEPLGEVLADVGRTVLAHGARVTDPWCAAHLHPPTLLTAAATELAIAATNQSMDSYDQAPMATYVEDRLIGRLNELIGLPFATASGVLTSGGTASNLLGLLLARDHAAGGANLSGLPAGAGRWRILASAGAHVSVRQAAAVLGLGRGAVVAVTTDDDGRMDVAALDRTLDQLAQTGGAPIAVVGTAGTTDTGAVDPLNALADRAAAAGAWFHVDAAVGSALVLSDRLRPLVAGLERADSITADLHKLWWQPIGASALLVRDGSTLGSVREPADYLNRTEDDDVLNLVDRSLDTSRRFDALKILVSLRATGRRRMAGLVEHLVDLAAKAGEAARRVPGLEVLAPPQTVTVLFRCRPDGVDEALLDRLNTQVQRRLLASGRAVVGRTRYRGRVVLKITFTNPMTTHDDVAGLLAAIAAEASAGIEEAAKEAHAAPTATRGRRSRRNVGRDRTPNSAREASPYEPID</sequence>
<evidence type="ECO:0000313" key="10">
    <source>
        <dbReference type="Proteomes" id="UP000542813"/>
    </source>
</evidence>
<evidence type="ECO:0000256" key="1">
    <source>
        <dbReference type="ARBA" id="ARBA00001933"/>
    </source>
</evidence>
<dbReference type="PANTHER" id="PTHR45677:SF8">
    <property type="entry name" value="CYSTEINE SULFINIC ACID DECARBOXYLASE"/>
    <property type="match status" value="1"/>
</dbReference>
<dbReference type="EMBL" id="JACHMM010000001">
    <property type="protein sequence ID" value="MBB5787756.1"/>
    <property type="molecule type" value="Genomic_DNA"/>
</dbReference>
<dbReference type="GO" id="GO:0019752">
    <property type="term" value="P:carboxylic acid metabolic process"/>
    <property type="evidence" value="ECO:0007669"/>
    <property type="project" value="InterPro"/>
</dbReference>
<dbReference type="GO" id="GO:0033983">
    <property type="term" value="F:diaminobutyrate decarboxylase activity"/>
    <property type="evidence" value="ECO:0007669"/>
    <property type="project" value="UniProtKB-EC"/>
</dbReference>
<dbReference type="Pfam" id="PF00282">
    <property type="entry name" value="Pyridoxal_deC"/>
    <property type="match status" value="1"/>
</dbReference>
<dbReference type="GO" id="GO:0005737">
    <property type="term" value="C:cytoplasm"/>
    <property type="evidence" value="ECO:0007669"/>
    <property type="project" value="TreeGrafter"/>
</dbReference>
<keyword evidence="3" id="KW-0210">Decarboxylase</keyword>
<reference evidence="9 10" key="1">
    <citation type="submission" date="2020-08" db="EMBL/GenBank/DDBJ databases">
        <title>Sequencing the genomes of 1000 actinobacteria strains.</title>
        <authorList>
            <person name="Klenk H.-P."/>
        </authorList>
    </citation>
    <scope>NUCLEOTIDE SEQUENCE [LARGE SCALE GENOMIC DNA]</scope>
    <source>
        <strain evidence="9 10">DSM 102122</strain>
    </source>
</reference>
<dbReference type="InterPro" id="IPR015421">
    <property type="entry name" value="PyrdxlP-dep_Trfase_major"/>
</dbReference>
<evidence type="ECO:0000256" key="6">
    <source>
        <dbReference type="PIRSR" id="PIRSR602129-50"/>
    </source>
</evidence>
<evidence type="ECO:0000313" key="9">
    <source>
        <dbReference type="EMBL" id="MBB5787756.1"/>
    </source>
</evidence>
<dbReference type="InterPro" id="IPR002129">
    <property type="entry name" value="PyrdxlP-dep_de-COase"/>
</dbReference>
<comment type="similarity">
    <text evidence="2 7">Belongs to the group II decarboxylase family.</text>
</comment>
<protein>
    <submittedName>
        <fullName evidence="9">L-2,4-diaminobutyrate decarboxylase</fullName>
        <ecNumber evidence="9">4.1.1.86</ecNumber>
    </submittedName>
</protein>
<dbReference type="Gene3D" id="3.90.1150.10">
    <property type="entry name" value="Aspartate Aminotransferase, domain 1"/>
    <property type="match status" value="1"/>
</dbReference>
<dbReference type="Proteomes" id="UP000542813">
    <property type="component" value="Unassembled WGS sequence"/>
</dbReference>
<evidence type="ECO:0000256" key="7">
    <source>
        <dbReference type="RuleBase" id="RU000382"/>
    </source>
</evidence>
<dbReference type="RefSeq" id="WP_184822026.1">
    <property type="nucleotide sequence ID" value="NZ_JACHMM010000001.1"/>
</dbReference>
<dbReference type="GO" id="GO:0004058">
    <property type="term" value="F:aromatic-L-amino-acid decarboxylase activity"/>
    <property type="evidence" value="ECO:0007669"/>
    <property type="project" value="UniProtKB-ARBA"/>
</dbReference>
<keyword evidence="10" id="KW-1185">Reference proteome</keyword>
<dbReference type="Gene3D" id="3.40.640.10">
    <property type="entry name" value="Type I PLP-dependent aspartate aminotransferase-like (Major domain)"/>
    <property type="match status" value="1"/>
</dbReference>
<dbReference type="InterPro" id="IPR015422">
    <property type="entry name" value="PyrdxlP-dep_Trfase_small"/>
</dbReference>
<comment type="caution">
    <text evidence="9">The sequence shown here is derived from an EMBL/GenBank/DDBJ whole genome shotgun (WGS) entry which is preliminary data.</text>
</comment>
<dbReference type="PANTHER" id="PTHR45677">
    <property type="entry name" value="GLUTAMATE DECARBOXYLASE-RELATED"/>
    <property type="match status" value="1"/>
</dbReference>
<dbReference type="PROSITE" id="PS00392">
    <property type="entry name" value="DDC_GAD_HDC_YDC"/>
    <property type="match status" value="1"/>
</dbReference>
<organism evidence="9 10">
    <name type="scientific">Jiangella mangrovi</name>
    <dbReference type="NCBI Taxonomy" id="1524084"/>
    <lineage>
        <taxon>Bacteria</taxon>
        <taxon>Bacillati</taxon>
        <taxon>Actinomycetota</taxon>
        <taxon>Actinomycetes</taxon>
        <taxon>Jiangellales</taxon>
        <taxon>Jiangellaceae</taxon>
        <taxon>Jiangella</taxon>
    </lineage>
</organism>
<accession>A0A7W9GQ93</accession>
<dbReference type="SUPFAM" id="SSF53383">
    <property type="entry name" value="PLP-dependent transferases"/>
    <property type="match status" value="1"/>
</dbReference>
<evidence type="ECO:0000256" key="8">
    <source>
        <dbReference type="SAM" id="MobiDB-lite"/>
    </source>
</evidence>
<feature type="modified residue" description="N6-(pyridoxal phosphate)lysine" evidence="6">
    <location>
        <position position="307"/>
    </location>
</feature>
<dbReference type="GO" id="GO:0030170">
    <property type="term" value="F:pyridoxal phosphate binding"/>
    <property type="evidence" value="ECO:0007669"/>
    <property type="project" value="InterPro"/>
</dbReference>
<proteinExistence type="inferred from homology"/>
<dbReference type="InterPro" id="IPR021115">
    <property type="entry name" value="Pyridoxal-P_BS"/>
</dbReference>
<dbReference type="GO" id="GO:0006520">
    <property type="term" value="P:amino acid metabolic process"/>
    <property type="evidence" value="ECO:0007669"/>
    <property type="project" value="InterPro"/>
</dbReference>
<evidence type="ECO:0000256" key="3">
    <source>
        <dbReference type="ARBA" id="ARBA00022793"/>
    </source>
</evidence>